<evidence type="ECO:0000256" key="3">
    <source>
        <dbReference type="ARBA" id="ARBA00022842"/>
    </source>
</evidence>
<dbReference type="EMBL" id="KN833043">
    <property type="protein sequence ID" value="KIM75690.1"/>
    <property type="molecule type" value="Genomic_DNA"/>
</dbReference>
<dbReference type="Pfam" id="PF16212">
    <property type="entry name" value="PhoLip_ATPase_C"/>
    <property type="match status" value="1"/>
</dbReference>
<dbReference type="GO" id="GO:0045332">
    <property type="term" value="P:phospholipid translocation"/>
    <property type="evidence" value="ECO:0007669"/>
    <property type="project" value="TreeGrafter"/>
</dbReference>
<sequence length="67" mass="7340">MIQAAHIGVSISGVEGLQAAHSTDVATSLFHYLKKLLLIHGTWSYQRLFKLILCLSSCVCLCPVTDH</sequence>
<reference evidence="5 6" key="1">
    <citation type="submission" date="2014-04" db="EMBL/GenBank/DDBJ databases">
        <authorList>
            <consortium name="DOE Joint Genome Institute"/>
            <person name="Kuo A."/>
            <person name="Tarkka M."/>
            <person name="Buscot F."/>
            <person name="Kohler A."/>
            <person name="Nagy L.G."/>
            <person name="Floudas D."/>
            <person name="Copeland A."/>
            <person name="Barry K.W."/>
            <person name="Cichocki N."/>
            <person name="Veneault-Fourrey C."/>
            <person name="LaButti K."/>
            <person name="Lindquist E.A."/>
            <person name="Lipzen A."/>
            <person name="Lundell T."/>
            <person name="Morin E."/>
            <person name="Murat C."/>
            <person name="Sun H."/>
            <person name="Tunlid A."/>
            <person name="Henrissat B."/>
            <person name="Grigoriev I.V."/>
            <person name="Hibbett D.S."/>
            <person name="Martin F."/>
            <person name="Nordberg H.P."/>
            <person name="Cantor M.N."/>
            <person name="Hua S.X."/>
        </authorList>
    </citation>
    <scope>NUCLEOTIDE SEQUENCE [LARGE SCALE GENOMIC DNA]</scope>
    <source>
        <strain evidence="5 6">F 1598</strain>
    </source>
</reference>
<dbReference type="GO" id="GO:0046872">
    <property type="term" value="F:metal ion binding"/>
    <property type="evidence" value="ECO:0007669"/>
    <property type="project" value="UniProtKB-KW"/>
</dbReference>
<reference evidence="6" key="2">
    <citation type="submission" date="2015-01" db="EMBL/GenBank/DDBJ databases">
        <title>Evolutionary Origins and Diversification of the Mycorrhizal Mutualists.</title>
        <authorList>
            <consortium name="DOE Joint Genome Institute"/>
            <consortium name="Mycorrhizal Genomics Consortium"/>
            <person name="Kohler A."/>
            <person name="Kuo A."/>
            <person name="Nagy L.G."/>
            <person name="Floudas D."/>
            <person name="Copeland A."/>
            <person name="Barry K.W."/>
            <person name="Cichocki N."/>
            <person name="Veneault-Fourrey C."/>
            <person name="LaButti K."/>
            <person name="Lindquist E.A."/>
            <person name="Lipzen A."/>
            <person name="Lundell T."/>
            <person name="Morin E."/>
            <person name="Murat C."/>
            <person name="Riley R."/>
            <person name="Ohm R."/>
            <person name="Sun H."/>
            <person name="Tunlid A."/>
            <person name="Henrissat B."/>
            <person name="Grigoriev I.V."/>
            <person name="Hibbett D.S."/>
            <person name="Martin F."/>
        </authorList>
    </citation>
    <scope>NUCLEOTIDE SEQUENCE [LARGE SCALE GENOMIC DNA]</scope>
    <source>
        <strain evidence="6">F 1598</strain>
    </source>
</reference>
<dbReference type="GO" id="GO:0005886">
    <property type="term" value="C:plasma membrane"/>
    <property type="evidence" value="ECO:0007669"/>
    <property type="project" value="TreeGrafter"/>
</dbReference>
<dbReference type="GO" id="GO:0140326">
    <property type="term" value="F:ATPase-coupled intramembrane lipid transporter activity"/>
    <property type="evidence" value="ECO:0007669"/>
    <property type="project" value="TreeGrafter"/>
</dbReference>
<evidence type="ECO:0000256" key="1">
    <source>
        <dbReference type="ARBA" id="ARBA00004141"/>
    </source>
</evidence>
<dbReference type="GO" id="GO:0032456">
    <property type="term" value="P:endocytic recycling"/>
    <property type="evidence" value="ECO:0007669"/>
    <property type="project" value="TreeGrafter"/>
</dbReference>
<evidence type="ECO:0000256" key="2">
    <source>
        <dbReference type="ARBA" id="ARBA00022723"/>
    </source>
</evidence>
<evidence type="ECO:0000313" key="5">
    <source>
        <dbReference type="EMBL" id="KIM75690.1"/>
    </source>
</evidence>
<feature type="domain" description="P-type ATPase C-terminal" evidence="4">
    <location>
        <begin position="21"/>
        <end position="55"/>
    </location>
</feature>
<name>A0A0C3ET38_PILCF</name>
<dbReference type="STRING" id="765440.A0A0C3ET38"/>
<dbReference type="OrthoDB" id="3012599at2759"/>
<dbReference type="InParanoid" id="A0A0C3ET38"/>
<dbReference type="InterPro" id="IPR032630">
    <property type="entry name" value="P_typ_ATPase_c"/>
</dbReference>
<dbReference type="PANTHER" id="PTHR24092:SF150">
    <property type="entry name" value="PHOSPHOLIPID-TRANSPORTING ATPASE"/>
    <property type="match status" value="1"/>
</dbReference>
<dbReference type="Proteomes" id="UP000054166">
    <property type="component" value="Unassembled WGS sequence"/>
</dbReference>
<proteinExistence type="predicted"/>
<dbReference type="HOGENOM" id="CLU_2813303_0_0_1"/>
<dbReference type="GO" id="GO:0005802">
    <property type="term" value="C:trans-Golgi network"/>
    <property type="evidence" value="ECO:0007669"/>
    <property type="project" value="TreeGrafter"/>
</dbReference>
<keyword evidence="3" id="KW-0460">Magnesium</keyword>
<comment type="subcellular location">
    <subcellularLocation>
        <location evidence="1">Membrane</location>
        <topology evidence="1">Multi-pass membrane protein</topology>
    </subcellularLocation>
</comment>
<organism evidence="5 6">
    <name type="scientific">Piloderma croceum (strain F 1598)</name>
    <dbReference type="NCBI Taxonomy" id="765440"/>
    <lineage>
        <taxon>Eukaryota</taxon>
        <taxon>Fungi</taxon>
        <taxon>Dikarya</taxon>
        <taxon>Basidiomycota</taxon>
        <taxon>Agaricomycotina</taxon>
        <taxon>Agaricomycetes</taxon>
        <taxon>Agaricomycetidae</taxon>
        <taxon>Atheliales</taxon>
        <taxon>Atheliaceae</taxon>
        <taxon>Piloderma</taxon>
    </lineage>
</organism>
<dbReference type="GO" id="GO:0006892">
    <property type="term" value="P:post-Golgi vesicle-mediated transport"/>
    <property type="evidence" value="ECO:0007669"/>
    <property type="project" value="TreeGrafter"/>
</dbReference>
<dbReference type="AlphaFoldDB" id="A0A0C3ET38"/>
<accession>A0A0C3ET38</accession>
<keyword evidence="6" id="KW-1185">Reference proteome</keyword>
<gene>
    <name evidence="5" type="ORF">PILCRDRAFT_13343</name>
</gene>
<keyword evidence="2" id="KW-0479">Metal-binding</keyword>
<evidence type="ECO:0000313" key="6">
    <source>
        <dbReference type="Proteomes" id="UP000054166"/>
    </source>
</evidence>
<dbReference type="PANTHER" id="PTHR24092">
    <property type="entry name" value="PROBABLE PHOSPHOLIPID-TRANSPORTING ATPASE"/>
    <property type="match status" value="1"/>
</dbReference>
<protein>
    <recommendedName>
        <fullName evidence="4">P-type ATPase C-terminal domain-containing protein</fullName>
    </recommendedName>
</protein>
<evidence type="ECO:0000259" key="4">
    <source>
        <dbReference type="Pfam" id="PF16212"/>
    </source>
</evidence>